<evidence type="ECO:0000313" key="2">
    <source>
        <dbReference type="EMBL" id="CAI5440440.1"/>
    </source>
</evidence>
<feature type="region of interest" description="Disordered" evidence="1">
    <location>
        <begin position="121"/>
        <end position="147"/>
    </location>
</feature>
<dbReference type="AlphaFoldDB" id="A0A9P1MXI8"/>
<protein>
    <submittedName>
        <fullName evidence="2">Uncharacterized protein</fullName>
    </submittedName>
</protein>
<gene>
    <name evidence="2" type="ORF">CAMP_LOCUS3077</name>
</gene>
<reference evidence="2" key="1">
    <citation type="submission" date="2022-11" db="EMBL/GenBank/DDBJ databases">
        <authorList>
            <person name="Kikuchi T."/>
        </authorList>
    </citation>
    <scope>NUCLEOTIDE SEQUENCE</scope>
    <source>
        <strain evidence="2">PS1010</strain>
    </source>
</reference>
<organism evidence="2 3">
    <name type="scientific">Caenorhabditis angaria</name>
    <dbReference type="NCBI Taxonomy" id="860376"/>
    <lineage>
        <taxon>Eukaryota</taxon>
        <taxon>Metazoa</taxon>
        <taxon>Ecdysozoa</taxon>
        <taxon>Nematoda</taxon>
        <taxon>Chromadorea</taxon>
        <taxon>Rhabditida</taxon>
        <taxon>Rhabditina</taxon>
        <taxon>Rhabditomorpha</taxon>
        <taxon>Rhabditoidea</taxon>
        <taxon>Rhabditidae</taxon>
        <taxon>Peloderinae</taxon>
        <taxon>Caenorhabditis</taxon>
    </lineage>
</organism>
<dbReference type="Proteomes" id="UP001152747">
    <property type="component" value="Unassembled WGS sequence"/>
</dbReference>
<comment type="caution">
    <text evidence="2">The sequence shown here is derived from an EMBL/GenBank/DDBJ whole genome shotgun (WGS) entry which is preliminary data.</text>
</comment>
<sequence>MKNWSDLSDRLRSEVIQYLNQNDRLKFAGISFQCLKETIFYEKNIVTLEIIKEKSNIFLKVVSIFNSYDLIFQQTGSNCLVKIDQKNQLWKGFANFKTMAYGFFDDLLSISQTTLVNLKNHSRKSKPATKSDRKLSATRDAQNLNFR</sequence>
<evidence type="ECO:0000313" key="3">
    <source>
        <dbReference type="Proteomes" id="UP001152747"/>
    </source>
</evidence>
<evidence type="ECO:0000256" key="1">
    <source>
        <dbReference type="SAM" id="MobiDB-lite"/>
    </source>
</evidence>
<dbReference type="EMBL" id="CANHGI010000001">
    <property type="protein sequence ID" value="CAI5440440.1"/>
    <property type="molecule type" value="Genomic_DNA"/>
</dbReference>
<name>A0A9P1MXI8_9PELO</name>
<proteinExistence type="predicted"/>
<accession>A0A9P1MXI8</accession>
<keyword evidence="3" id="KW-1185">Reference proteome</keyword>